<evidence type="ECO:0008006" key="4">
    <source>
        <dbReference type="Google" id="ProtNLM"/>
    </source>
</evidence>
<comment type="caution">
    <text evidence="2">The sequence shown here is derived from an EMBL/GenBank/DDBJ whole genome shotgun (WGS) entry which is preliminary data.</text>
</comment>
<protein>
    <recommendedName>
        <fullName evidence="4">Propionyl-coenzyme A carboxylase alpha polypeptide</fullName>
    </recommendedName>
</protein>
<keyword evidence="3" id="KW-1185">Reference proteome</keyword>
<feature type="region of interest" description="Disordered" evidence="1">
    <location>
        <begin position="45"/>
        <end position="67"/>
    </location>
</feature>
<accession>A0ABM9E2B5</accession>
<dbReference type="Proteomes" id="UP001152604">
    <property type="component" value="Unassembled WGS sequence"/>
</dbReference>
<sequence>MRHRSGGLPSRNRVAALSLCLSIGFSPKPVSTFGLDALDVTGTFSGIPMAGGAGGRPGRTDDRRQGR</sequence>
<gene>
    <name evidence="2" type="ORF">MES4922_300298</name>
</gene>
<evidence type="ECO:0000313" key="3">
    <source>
        <dbReference type="Proteomes" id="UP001152604"/>
    </source>
</evidence>
<reference evidence="2" key="1">
    <citation type="submission" date="2022-03" db="EMBL/GenBank/DDBJ databases">
        <authorList>
            <person name="Brunel B."/>
        </authorList>
    </citation>
    <scope>NUCLEOTIDE SEQUENCE</scope>
    <source>
        <strain evidence="2">STM4922sample</strain>
    </source>
</reference>
<organism evidence="2 3">
    <name type="scientific">Mesorhizobium ventifaucium</name>
    <dbReference type="NCBI Taxonomy" id="666020"/>
    <lineage>
        <taxon>Bacteria</taxon>
        <taxon>Pseudomonadati</taxon>
        <taxon>Pseudomonadota</taxon>
        <taxon>Alphaproteobacteria</taxon>
        <taxon>Hyphomicrobiales</taxon>
        <taxon>Phyllobacteriaceae</taxon>
        <taxon>Mesorhizobium</taxon>
    </lineage>
</organism>
<name>A0ABM9E2B5_9HYPH</name>
<dbReference type="EMBL" id="CAKXZS010000024">
    <property type="protein sequence ID" value="CAH2403214.1"/>
    <property type="molecule type" value="Genomic_DNA"/>
</dbReference>
<evidence type="ECO:0000256" key="1">
    <source>
        <dbReference type="SAM" id="MobiDB-lite"/>
    </source>
</evidence>
<proteinExistence type="predicted"/>
<evidence type="ECO:0000313" key="2">
    <source>
        <dbReference type="EMBL" id="CAH2403214.1"/>
    </source>
</evidence>
<feature type="compositionally biased region" description="Basic and acidic residues" evidence="1">
    <location>
        <begin position="58"/>
        <end position="67"/>
    </location>
</feature>